<proteinExistence type="inferred from homology"/>
<evidence type="ECO:0000256" key="5">
    <source>
        <dbReference type="ARBA" id="ARBA00022741"/>
    </source>
</evidence>
<dbReference type="GO" id="GO:0005524">
    <property type="term" value="F:ATP binding"/>
    <property type="evidence" value="ECO:0007669"/>
    <property type="project" value="UniProtKB-UniRule"/>
</dbReference>
<evidence type="ECO:0000256" key="6">
    <source>
        <dbReference type="ARBA" id="ARBA00022777"/>
    </source>
</evidence>
<feature type="domain" description="Protein kinase" evidence="12">
    <location>
        <begin position="13"/>
        <end position="261"/>
    </location>
</feature>
<protein>
    <recommendedName>
        <fullName evidence="2">non-specific serine/threonine protein kinase</fullName>
        <ecNumber evidence="2">2.7.11.1</ecNumber>
    </recommendedName>
</protein>
<reference evidence="14" key="1">
    <citation type="submission" date="2023-11" db="UniProtKB">
        <authorList>
            <consortium name="WormBaseParasite"/>
        </authorList>
    </citation>
    <scope>IDENTIFICATION</scope>
</reference>
<evidence type="ECO:0000256" key="8">
    <source>
        <dbReference type="ARBA" id="ARBA00047899"/>
    </source>
</evidence>
<dbReference type="InterPro" id="IPR051131">
    <property type="entry name" value="NEK_Ser/Thr_kinase_NIMA"/>
</dbReference>
<evidence type="ECO:0000256" key="1">
    <source>
        <dbReference type="ARBA" id="ARBA00010886"/>
    </source>
</evidence>
<dbReference type="AlphaFoldDB" id="A0AA85A7V9"/>
<dbReference type="Proteomes" id="UP000050790">
    <property type="component" value="Unassembled WGS sequence"/>
</dbReference>
<keyword evidence="5 10" id="KW-0547">Nucleotide-binding</keyword>
<dbReference type="EC" id="2.7.11.1" evidence="2"/>
<keyword evidence="6" id="KW-0418">Kinase</keyword>
<dbReference type="Pfam" id="PF00069">
    <property type="entry name" value="Pkinase"/>
    <property type="match status" value="1"/>
</dbReference>
<comment type="catalytic activity">
    <reaction evidence="8">
        <text>L-threonyl-[protein] + ATP = O-phospho-L-threonyl-[protein] + ADP + H(+)</text>
        <dbReference type="Rhea" id="RHEA:46608"/>
        <dbReference type="Rhea" id="RHEA-COMP:11060"/>
        <dbReference type="Rhea" id="RHEA-COMP:11605"/>
        <dbReference type="ChEBI" id="CHEBI:15378"/>
        <dbReference type="ChEBI" id="CHEBI:30013"/>
        <dbReference type="ChEBI" id="CHEBI:30616"/>
        <dbReference type="ChEBI" id="CHEBI:61977"/>
        <dbReference type="ChEBI" id="CHEBI:456216"/>
        <dbReference type="EC" id="2.7.11.1"/>
    </reaction>
</comment>
<organism evidence="13 14">
    <name type="scientific">Schistosoma margrebowiei</name>
    <dbReference type="NCBI Taxonomy" id="48269"/>
    <lineage>
        <taxon>Eukaryota</taxon>
        <taxon>Metazoa</taxon>
        <taxon>Spiralia</taxon>
        <taxon>Lophotrochozoa</taxon>
        <taxon>Platyhelminthes</taxon>
        <taxon>Trematoda</taxon>
        <taxon>Digenea</taxon>
        <taxon>Strigeidida</taxon>
        <taxon>Schistosomatoidea</taxon>
        <taxon>Schistosomatidae</taxon>
        <taxon>Schistosoma</taxon>
    </lineage>
</organism>
<evidence type="ECO:0000256" key="2">
    <source>
        <dbReference type="ARBA" id="ARBA00012513"/>
    </source>
</evidence>
<dbReference type="PANTHER" id="PTHR44899:SF7">
    <property type="entry name" value="NIMA-RELATED KINASE"/>
    <property type="match status" value="1"/>
</dbReference>
<evidence type="ECO:0000256" key="3">
    <source>
        <dbReference type="ARBA" id="ARBA00022527"/>
    </source>
</evidence>
<dbReference type="SMART" id="SM00220">
    <property type="entry name" value="S_TKc"/>
    <property type="match status" value="1"/>
</dbReference>
<keyword evidence="7 10" id="KW-0067">ATP-binding</keyword>
<feature type="compositionally biased region" description="Polar residues" evidence="11">
    <location>
        <begin position="303"/>
        <end position="314"/>
    </location>
</feature>
<accession>A0AA85A7V9</accession>
<dbReference type="PROSITE" id="PS00108">
    <property type="entry name" value="PROTEIN_KINASE_ST"/>
    <property type="match status" value="1"/>
</dbReference>
<keyword evidence="3" id="KW-0723">Serine/threonine-protein kinase</keyword>
<evidence type="ECO:0000256" key="10">
    <source>
        <dbReference type="PROSITE-ProRule" id="PRU10141"/>
    </source>
</evidence>
<comment type="similarity">
    <text evidence="1">Belongs to the protein kinase superfamily. NEK Ser/Thr protein kinase family. NIMA subfamily.</text>
</comment>
<evidence type="ECO:0000313" key="14">
    <source>
        <dbReference type="WBParaSite" id="SMRG1_69530.1"/>
    </source>
</evidence>
<dbReference type="GO" id="GO:0004674">
    <property type="term" value="F:protein serine/threonine kinase activity"/>
    <property type="evidence" value="ECO:0007669"/>
    <property type="project" value="UniProtKB-KW"/>
</dbReference>
<dbReference type="FunFam" id="3.30.200.20:FF:000097">
    <property type="entry name" value="Probable serine/threonine-protein kinase nek1"/>
    <property type="match status" value="1"/>
</dbReference>
<dbReference type="PANTHER" id="PTHR44899">
    <property type="entry name" value="CAMK FAMILY PROTEIN KINASE"/>
    <property type="match status" value="1"/>
</dbReference>
<dbReference type="PROSITE" id="PS00107">
    <property type="entry name" value="PROTEIN_KINASE_ATP"/>
    <property type="match status" value="1"/>
</dbReference>
<name>A0AA85A7V9_9TREM</name>
<evidence type="ECO:0000256" key="11">
    <source>
        <dbReference type="SAM" id="MobiDB-lite"/>
    </source>
</evidence>
<dbReference type="InterPro" id="IPR008271">
    <property type="entry name" value="Ser/Thr_kinase_AS"/>
</dbReference>
<evidence type="ECO:0000256" key="7">
    <source>
        <dbReference type="ARBA" id="ARBA00022840"/>
    </source>
</evidence>
<evidence type="ECO:0000313" key="13">
    <source>
        <dbReference type="Proteomes" id="UP000050790"/>
    </source>
</evidence>
<evidence type="ECO:0000256" key="4">
    <source>
        <dbReference type="ARBA" id="ARBA00022679"/>
    </source>
</evidence>
<dbReference type="InterPro" id="IPR017441">
    <property type="entry name" value="Protein_kinase_ATP_BS"/>
</dbReference>
<feature type="region of interest" description="Disordered" evidence="11">
    <location>
        <begin position="302"/>
        <end position="324"/>
    </location>
</feature>
<evidence type="ECO:0000259" key="12">
    <source>
        <dbReference type="PROSITE" id="PS50011"/>
    </source>
</evidence>
<evidence type="ECO:0000256" key="9">
    <source>
        <dbReference type="ARBA" id="ARBA00048679"/>
    </source>
</evidence>
<dbReference type="WBParaSite" id="SMRG1_69530.1">
    <property type="protein sequence ID" value="SMRG1_69530.1"/>
    <property type="gene ID" value="SMRG1_69530"/>
</dbReference>
<feature type="binding site" evidence="10">
    <location>
        <position position="43"/>
    </location>
    <ligand>
        <name>ATP</name>
        <dbReference type="ChEBI" id="CHEBI:30616"/>
    </ligand>
</feature>
<dbReference type="PROSITE" id="PS50011">
    <property type="entry name" value="PROTEIN_KINASE_DOM"/>
    <property type="match status" value="1"/>
</dbReference>
<dbReference type="Gene3D" id="3.30.200.20">
    <property type="entry name" value="Phosphorylase Kinase, domain 1"/>
    <property type="match status" value="1"/>
</dbReference>
<dbReference type="SUPFAM" id="SSF56112">
    <property type="entry name" value="Protein kinase-like (PK-like)"/>
    <property type="match status" value="1"/>
</dbReference>
<comment type="catalytic activity">
    <reaction evidence="9">
        <text>L-seryl-[protein] + ATP = O-phospho-L-seryl-[protein] + ADP + H(+)</text>
        <dbReference type="Rhea" id="RHEA:17989"/>
        <dbReference type="Rhea" id="RHEA-COMP:9863"/>
        <dbReference type="Rhea" id="RHEA-COMP:11604"/>
        <dbReference type="ChEBI" id="CHEBI:15378"/>
        <dbReference type="ChEBI" id="CHEBI:29999"/>
        <dbReference type="ChEBI" id="CHEBI:30616"/>
        <dbReference type="ChEBI" id="CHEBI:83421"/>
        <dbReference type="ChEBI" id="CHEBI:456216"/>
        <dbReference type="EC" id="2.7.11.1"/>
    </reaction>
</comment>
<keyword evidence="4" id="KW-0808">Transferase</keyword>
<dbReference type="InterPro" id="IPR000719">
    <property type="entry name" value="Prot_kinase_dom"/>
</dbReference>
<dbReference type="Gene3D" id="1.10.510.10">
    <property type="entry name" value="Transferase(Phosphotransferase) domain 1"/>
    <property type="match status" value="1"/>
</dbReference>
<sequence length="790" mass="91209">MVSGITDLSISEYQFIKTIGKGSYGEVWLCKHKVDTKKYVIKKIDVTKSSDKERKAAKLECRLLSEFRHPNIVQYKTSFEYRGFLYIAMGFCEGGDLYTRLRMRNGVLLSERVLVECDFQYMHERNVLHRDLKTRNIFLTRSNIVKLGDLGIARVLESSNSMATTLIGTPYYMSPELFANKPYNHKSDIWALGCVLYEMSTLRHAFNAKSFNALSYKILSGKVPDMPTQYSPELLELMRAMLHLKPEKRPSARRVLSNSFIRKHIVLFLEATKDRANHSQNHSTTEDEVQNTNQLAECETGVPSITNQPSNEIKMSNEKRTNQTEQQPVIIHNEQNCGKNSETLLKQTLLIDRNDKVFTNSSIDETKVNFSINNIPKELNQSIKISLNTYRQHEKPINEGIVNCIDEPEDDSLHRHLSYARLRRRQRRRMSEVEGEQHHNDQQFKQEYHKEHIQTIKSPRSINEKHDSNNSNLKLHKISKFHFHSFSILPVSMLPKLHQNIHQMKSSNSITDLITKHNSLNNDYSKVIENQNNEQSLTNQIIHCSSSSISTPLITICSSPGSNQMNKNFLECKSNFISQMNQPNCDEIKNVNPLNNISSSDQFKDIFGKENLYNNIQAYSTEEDNRENDIHNPLVHQNDDKEIEAVVNCLTDTLKDGCHPGAPAIIPRCKNDNKISTVFHNSNNCVSKDQKLLFKPNLEDNGPIEPKEETINRSVHLKQHFIELQRECIKNVGLKRLHEAYEILDQDLSSESQEILLKKILGIDIYSQYMSKIWQLKLLEQNTFEKETSS</sequence>
<dbReference type="InterPro" id="IPR011009">
    <property type="entry name" value="Kinase-like_dom_sf"/>
</dbReference>